<dbReference type="SUPFAM" id="SSF159941">
    <property type="entry name" value="MM3350-like"/>
    <property type="match status" value="1"/>
</dbReference>
<dbReference type="InterPro" id="IPR012912">
    <property type="entry name" value="Plasmid_pRiA4b_Orf3-like"/>
</dbReference>
<evidence type="ECO:0000313" key="2">
    <source>
        <dbReference type="EMBL" id="SDK78721.1"/>
    </source>
</evidence>
<dbReference type="PANTHER" id="PTHR41878:SF1">
    <property type="entry name" value="TNPR PROTEIN"/>
    <property type="match status" value="1"/>
</dbReference>
<reference evidence="3" key="1">
    <citation type="submission" date="2016-10" db="EMBL/GenBank/DDBJ databases">
        <authorList>
            <person name="Varghese N."/>
            <person name="Submissions S."/>
        </authorList>
    </citation>
    <scope>NUCLEOTIDE SEQUENCE [LARGE SCALE GENOMIC DNA]</scope>
    <source>
        <strain evidence="3">DSM 19181</strain>
    </source>
</reference>
<name>A0A1G9ERN9_9LACT</name>
<dbReference type="RefSeq" id="WP_091268631.1">
    <property type="nucleotide sequence ID" value="NZ_FNFK01000066.1"/>
</dbReference>
<gene>
    <name evidence="2" type="ORF">SAMN04488098_10662</name>
</gene>
<dbReference type="AlphaFoldDB" id="A0A1G9ERN9"/>
<dbReference type="Gene3D" id="3.10.290.30">
    <property type="entry name" value="MM3350-like"/>
    <property type="match status" value="1"/>
</dbReference>
<dbReference type="Proteomes" id="UP000199433">
    <property type="component" value="Unassembled WGS sequence"/>
</dbReference>
<dbReference type="OrthoDB" id="9801392at2"/>
<dbReference type="InterPro" id="IPR024047">
    <property type="entry name" value="MM3350-like_sf"/>
</dbReference>
<evidence type="ECO:0000313" key="3">
    <source>
        <dbReference type="Proteomes" id="UP000199433"/>
    </source>
</evidence>
<organism evidence="2 3">
    <name type="scientific">Alkalibacterium thalassium</name>
    <dbReference type="NCBI Taxonomy" id="426701"/>
    <lineage>
        <taxon>Bacteria</taxon>
        <taxon>Bacillati</taxon>
        <taxon>Bacillota</taxon>
        <taxon>Bacilli</taxon>
        <taxon>Lactobacillales</taxon>
        <taxon>Carnobacteriaceae</taxon>
        <taxon>Alkalibacterium</taxon>
    </lineage>
</organism>
<dbReference type="PANTHER" id="PTHR41878">
    <property type="entry name" value="LEXA REPRESSOR-RELATED"/>
    <property type="match status" value="1"/>
</dbReference>
<keyword evidence="3" id="KW-1185">Reference proteome</keyword>
<sequence>MIYQIKVTLKDVGLPVWRRLLVHSDTTFEDLHYILMAAFDWAGYHLHEFDVRRSDGERMSVTRIGPDDDTNGSDLENSFPFAVDEAFTSQFLPHLKLRNEKNERLSDWIKKEKDRILYTYDFGDNWEHNIVLESILEADPSLTYPTCIKAKNDAPPEDSRGELIEDGIDLVNPDWKEIVADINEVFETDNWKDEFLSRDDLF</sequence>
<protein>
    <submittedName>
        <fullName evidence="2">PRiA4b ORF-3-like protein</fullName>
    </submittedName>
</protein>
<dbReference type="EMBL" id="FNFK01000066">
    <property type="protein sequence ID" value="SDK78721.1"/>
    <property type="molecule type" value="Genomic_DNA"/>
</dbReference>
<dbReference type="Pfam" id="PF07929">
    <property type="entry name" value="PRiA4_ORF3"/>
    <property type="match status" value="1"/>
</dbReference>
<dbReference type="STRING" id="426701.SAMN04488098_10662"/>
<accession>A0A1G9ERN9</accession>
<proteinExistence type="predicted"/>
<evidence type="ECO:0000259" key="1">
    <source>
        <dbReference type="Pfam" id="PF07929"/>
    </source>
</evidence>
<feature type="domain" description="Plasmid pRiA4b Orf3-like" evidence="1">
    <location>
        <begin position="2"/>
        <end position="162"/>
    </location>
</feature>